<reference evidence="2 3" key="1">
    <citation type="journal article" date="2018" name="ISME J.">
        <title>A methanotrophic archaeon couples anaerobic oxidation of methane to Fe(III) reduction.</title>
        <authorList>
            <person name="Cai C."/>
            <person name="Leu A.O."/>
            <person name="Xie G.J."/>
            <person name="Guo J."/>
            <person name="Feng Y."/>
            <person name="Zhao J.X."/>
            <person name="Tyson G.W."/>
            <person name="Yuan Z."/>
            <person name="Hu S."/>
        </authorList>
    </citation>
    <scope>NUCLEOTIDE SEQUENCE [LARGE SCALE GENOMIC DNA]</scope>
    <source>
        <strain evidence="2">FeB_12</strain>
    </source>
</reference>
<organism evidence="2 3">
    <name type="scientific">candidate division GN15 bacterium</name>
    <dbReference type="NCBI Taxonomy" id="2072418"/>
    <lineage>
        <taxon>Bacteria</taxon>
        <taxon>candidate division GN15</taxon>
    </lineage>
</organism>
<feature type="transmembrane region" description="Helical" evidence="1">
    <location>
        <begin position="5"/>
        <end position="23"/>
    </location>
</feature>
<protein>
    <submittedName>
        <fullName evidence="2">Uncharacterized protein</fullName>
    </submittedName>
</protein>
<evidence type="ECO:0000313" key="3">
    <source>
        <dbReference type="Proteomes" id="UP000250918"/>
    </source>
</evidence>
<evidence type="ECO:0000256" key="1">
    <source>
        <dbReference type="SAM" id="Phobius"/>
    </source>
</evidence>
<feature type="transmembrane region" description="Helical" evidence="1">
    <location>
        <begin position="68"/>
        <end position="89"/>
    </location>
</feature>
<accession>A0A855X3K7</accession>
<dbReference type="EMBL" id="PQAP01000009">
    <property type="protein sequence ID" value="PWB75430.1"/>
    <property type="molecule type" value="Genomic_DNA"/>
</dbReference>
<dbReference type="AlphaFoldDB" id="A0A855X3K7"/>
<feature type="transmembrane region" description="Helical" evidence="1">
    <location>
        <begin position="35"/>
        <end position="56"/>
    </location>
</feature>
<sequence>MSGRIYRYLAVVVAVIACVLLYAGKRVGWYEDLMFPTWLSILVCILIAASMLWILYRTIKGKPAERRIVFLYVGIAVSLPLLMTISLHVPISSEGQLLYDGMKKLQPGSKVLVSFDYDPPSAPELQPMAVAFIRYCFEHDIKVIIMGLWPQGPQQANLALAKILAEPEIKAKNLVYGVDYVNLGFQSGNEFVIQRMGSDFKSMFPTDYRGTPYDSLPLVRNITNYSGIDYSFNLSAGYPGTREWVLIAVDRFGLILGAGNTAVQTTGMYPYVRSGQLKGILGGMSGAAEIEELTGRLGKGAQFMVAQSFGHMVMVVFIVIGNVAYFLHERKKKRT</sequence>
<name>A0A855X3K7_9BACT</name>
<keyword evidence="1" id="KW-0812">Transmembrane</keyword>
<evidence type="ECO:0000313" key="2">
    <source>
        <dbReference type="EMBL" id="PWB75430.1"/>
    </source>
</evidence>
<dbReference type="Proteomes" id="UP000250918">
    <property type="component" value="Unassembled WGS sequence"/>
</dbReference>
<proteinExistence type="predicted"/>
<keyword evidence="1" id="KW-0472">Membrane</keyword>
<gene>
    <name evidence="2" type="ORF">C3F09_02220</name>
</gene>
<feature type="transmembrane region" description="Helical" evidence="1">
    <location>
        <begin position="309"/>
        <end position="327"/>
    </location>
</feature>
<dbReference type="PROSITE" id="PS51257">
    <property type="entry name" value="PROKAR_LIPOPROTEIN"/>
    <property type="match status" value="1"/>
</dbReference>
<keyword evidence="1" id="KW-1133">Transmembrane helix</keyword>
<comment type="caution">
    <text evidence="2">The sequence shown here is derived from an EMBL/GenBank/DDBJ whole genome shotgun (WGS) entry which is preliminary data.</text>
</comment>